<dbReference type="InterPro" id="IPR000242">
    <property type="entry name" value="PTP_cat"/>
</dbReference>
<dbReference type="InterPro" id="IPR050348">
    <property type="entry name" value="Protein-Tyr_Phosphatase"/>
</dbReference>
<dbReference type="PANTHER" id="PTHR19134:SF562">
    <property type="entry name" value="PROTEIN-TYROSINE-PHOSPHATASE"/>
    <property type="match status" value="1"/>
</dbReference>
<dbReference type="InterPro" id="IPR000387">
    <property type="entry name" value="Tyr_Pase_dom"/>
</dbReference>
<keyword evidence="3" id="KW-0378">Hydrolase</keyword>
<keyword evidence="4" id="KW-0904">Protein phosphatase</keyword>
<dbReference type="InterPro" id="IPR029021">
    <property type="entry name" value="Prot-tyrosine_phosphatase-like"/>
</dbReference>
<organism evidence="6 7">
    <name type="scientific">Cloeon dipterum</name>
    <dbReference type="NCBI Taxonomy" id="197152"/>
    <lineage>
        <taxon>Eukaryota</taxon>
        <taxon>Metazoa</taxon>
        <taxon>Ecdysozoa</taxon>
        <taxon>Arthropoda</taxon>
        <taxon>Hexapoda</taxon>
        <taxon>Insecta</taxon>
        <taxon>Pterygota</taxon>
        <taxon>Palaeoptera</taxon>
        <taxon>Ephemeroptera</taxon>
        <taxon>Pisciforma</taxon>
        <taxon>Baetidae</taxon>
        <taxon>Cloeon</taxon>
    </lineage>
</organism>
<accession>A0A8S1DAG1</accession>
<dbReference type="PROSITE" id="PS00383">
    <property type="entry name" value="TYR_PHOSPHATASE_1"/>
    <property type="match status" value="1"/>
</dbReference>
<evidence type="ECO:0000313" key="7">
    <source>
        <dbReference type="Proteomes" id="UP000494165"/>
    </source>
</evidence>
<evidence type="ECO:0000256" key="1">
    <source>
        <dbReference type="ARBA" id="ARBA00009580"/>
    </source>
</evidence>
<evidence type="ECO:0000313" key="6">
    <source>
        <dbReference type="EMBL" id="CAB3378408.1"/>
    </source>
</evidence>
<dbReference type="Pfam" id="PF00102">
    <property type="entry name" value="Y_phosphatase"/>
    <property type="match status" value="1"/>
</dbReference>
<dbReference type="GO" id="GO:0008045">
    <property type="term" value="P:motor neuron axon guidance"/>
    <property type="evidence" value="ECO:0007669"/>
    <property type="project" value="TreeGrafter"/>
</dbReference>
<keyword evidence="7" id="KW-1185">Reference proteome</keyword>
<sequence>MCFFIIIHTSIAIFMEKITHRNELAPILVHCSAGVGRTGTVILIDTCLRMKQFEFVHLVLWESILNPKFEINCENFSEEYKLLTLKSNKKMKENLNILTEICNKDFQRAEKVAEIEANKCRYPEIISTSSSIISLFPYGDVTTMNFINAVIVDGYNIGRSNSLLLKCP</sequence>
<dbReference type="SUPFAM" id="SSF52799">
    <property type="entry name" value="(Phosphotyrosine protein) phosphatases II"/>
    <property type="match status" value="2"/>
</dbReference>
<evidence type="ECO:0000256" key="3">
    <source>
        <dbReference type="ARBA" id="ARBA00022801"/>
    </source>
</evidence>
<feature type="domain" description="Tyrosine specific protein phosphatases" evidence="5">
    <location>
        <begin position="12"/>
        <end position="45"/>
    </location>
</feature>
<dbReference type="EMBL" id="CADEPI010000163">
    <property type="protein sequence ID" value="CAB3378408.1"/>
    <property type="molecule type" value="Genomic_DNA"/>
</dbReference>
<dbReference type="GO" id="GO:0004725">
    <property type="term" value="F:protein tyrosine phosphatase activity"/>
    <property type="evidence" value="ECO:0007669"/>
    <property type="project" value="UniProtKB-EC"/>
</dbReference>
<dbReference type="Gene3D" id="3.90.190.10">
    <property type="entry name" value="Protein tyrosine phosphatase superfamily"/>
    <property type="match status" value="2"/>
</dbReference>
<comment type="similarity">
    <text evidence="1">Belongs to the protein-tyrosine phosphatase family.</text>
</comment>
<dbReference type="AlphaFoldDB" id="A0A8S1DAG1"/>
<dbReference type="EC" id="3.1.3.48" evidence="2"/>
<proteinExistence type="inferred from homology"/>
<evidence type="ECO:0000256" key="4">
    <source>
        <dbReference type="ARBA" id="ARBA00022912"/>
    </source>
</evidence>
<evidence type="ECO:0000259" key="5">
    <source>
        <dbReference type="PROSITE" id="PS50056"/>
    </source>
</evidence>
<protein>
    <recommendedName>
        <fullName evidence="2">protein-tyrosine-phosphatase</fullName>
        <ecNumber evidence="2">3.1.3.48</ecNumber>
    </recommendedName>
</protein>
<name>A0A8S1DAG1_9INSE</name>
<comment type="caution">
    <text evidence="6">The sequence shown here is derived from an EMBL/GenBank/DDBJ whole genome shotgun (WGS) entry which is preliminary data.</text>
</comment>
<evidence type="ECO:0000256" key="2">
    <source>
        <dbReference type="ARBA" id="ARBA00013064"/>
    </source>
</evidence>
<dbReference type="Proteomes" id="UP000494165">
    <property type="component" value="Unassembled WGS sequence"/>
</dbReference>
<reference evidence="6 7" key="1">
    <citation type="submission" date="2020-04" db="EMBL/GenBank/DDBJ databases">
        <authorList>
            <person name="Alioto T."/>
            <person name="Alioto T."/>
            <person name="Gomez Garrido J."/>
        </authorList>
    </citation>
    <scope>NUCLEOTIDE SEQUENCE [LARGE SCALE GENOMIC DNA]</scope>
</reference>
<dbReference type="InterPro" id="IPR016130">
    <property type="entry name" value="Tyr_Pase_AS"/>
</dbReference>
<gene>
    <name evidence="6" type="ORF">CLODIP_2_CD09860</name>
</gene>
<dbReference type="PANTHER" id="PTHR19134">
    <property type="entry name" value="RECEPTOR-TYPE TYROSINE-PROTEIN PHOSPHATASE"/>
    <property type="match status" value="1"/>
</dbReference>
<dbReference type="PROSITE" id="PS50056">
    <property type="entry name" value="TYR_PHOSPHATASE_2"/>
    <property type="match status" value="1"/>
</dbReference>
<dbReference type="OrthoDB" id="6108687at2759"/>